<keyword evidence="1" id="KW-0472">Membrane</keyword>
<dbReference type="Pfam" id="PF11353">
    <property type="entry name" value="DUF3153"/>
    <property type="match status" value="1"/>
</dbReference>
<reference evidence="2 3" key="1">
    <citation type="submission" date="2015-02" db="EMBL/GenBank/DDBJ databases">
        <title>Draft genome of a novel marine cyanobacterium (Chroococcales) isolated from South Atlantic Ocean.</title>
        <authorList>
            <person name="Rigonato J."/>
            <person name="Alvarenga D.O."/>
            <person name="Branco L.H."/>
            <person name="Varani A.M."/>
            <person name="Brandini F.P."/>
            <person name="Fiore M.F."/>
        </authorList>
    </citation>
    <scope>NUCLEOTIDE SEQUENCE [LARGE SCALE GENOMIC DNA]</scope>
    <source>
        <strain evidence="2 3">CENA595</strain>
    </source>
</reference>
<dbReference type="Proteomes" id="UP000032452">
    <property type="component" value="Unassembled WGS sequence"/>
</dbReference>
<evidence type="ECO:0008006" key="4">
    <source>
        <dbReference type="Google" id="ProtNLM"/>
    </source>
</evidence>
<accession>A0A0D8ZSW8</accession>
<dbReference type="PATRIC" id="fig|1618023.3.peg.3925"/>
<sequence>MEVLAVYRKFKRGVGDFWQRSRFAWIMLLASLLLSGCVQYDVGVNFASPHRGEIVQHIKLGERLTSFSGESATQWLSSIERRARELQGKVKRISAEEITVKIPFNNGAELEQKFNQFFNPVSQQNATVAAAEELPKIDSKLDLQQNNLLLLLRNRLSYDLDLRSLSLIANNNNVLVSPGSLFDLEFRLNTPWGSRSVEKAENSIAPENPQNRRQMVWKLQPGQINHLEAVFWLPNPLGIGAVVIGLIVASGIFLRYNFMPDPRTISKPSVVPQNQAS</sequence>
<evidence type="ECO:0000313" key="3">
    <source>
        <dbReference type="Proteomes" id="UP000032452"/>
    </source>
</evidence>
<dbReference type="STRING" id="1618023.UH38_10775"/>
<feature type="transmembrane region" description="Helical" evidence="1">
    <location>
        <begin position="237"/>
        <end position="258"/>
    </location>
</feature>
<dbReference type="AlphaFoldDB" id="A0A0D8ZSW8"/>
<evidence type="ECO:0000256" key="1">
    <source>
        <dbReference type="SAM" id="Phobius"/>
    </source>
</evidence>
<proteinExistence type="predicted"/>
<dbReference type="InterPro" id="IPR021499">
    <property type="entry name" value="DUF3153"/>
</dbReference>
<organism evidence="2 3">
    <name type="scientific">Aliterella atlantica CENA595</name>
    <dbReference type="NCBI Taxonomy" id="1618023"/>
    <lineage>
        <taxon>Bacteria</taxon>
        <taxon>Bacillati</taxon>
        <taxon>Cyanobacteriota</taxon>
        <taxon>Cyanophyceae</taxon>
        <taxon>Chroococcidiopsidales</taxon>
        <taxon>Aliterellaceae</taxon>
        <taxon>Aliterella</taxon>
    </lineage>
</organism>
<keyword evidence="1" id="KW-1133">Transmembrane helix</keyword>
<gene>
    <name evidence="2" type="ORF">UH38_10775</name>
</gene>
<keyword evidence="1" id="KW-0812">Transmembrane</keyword>
<protein>
    <recommendedName>
        <fullName evidence="4">DUF3153 domain-containing protein</fullName>
    </recommendedName>
</protein>
<keyword evidence="3" id="KW-1185">Reference proteome</keyword>
<name>A0A0D8ZSW8_9CYAN</name>
<dbReference type="EMBL" id="JYON01000009">
    <property type="protein sequence ID" value="KJH71853.1"/>
    <property type="molecule type" value="Genomic_DNA"/>
</dbReference>
<comment type="caution">
    <text evidence="2">The sequence shown here is derived from an EMBL/GenBank/DDBJ whole genome shotgun (WGS) entry which is preliminary data.</text>
</comment>
<evidence type="ECO:0000313" key="2">
    <source>
        <dbReference type="EMBL" id="KJH71853.1"/>
    </source>
</evidence>